<dbReference type="InterPro" id="IPR017926">
    <property type="entry name" value="GATASE"/>
</dbReference>
<dbReference type="GO" id="GO:0005829">
    <property type="term" value="C:cytosol"/>
    <property type="evidence" value="ECO:0007669"/>
    <property type="project" value="TreeGrafter"/>
</dbReference>
<dbReference type="InterPro" id="IPR044992">
    <property type="entry name" value="ChyE-like"/>
</dbReference>
<dbReference type="PANTHER" id="PTHR42695">
    <property type="entry name" value="GLUTAMINE AMIDOTRANSFERASE YLR126C-RELATED"/>
    <property type="match status" value="1"/>
</dbReference>
<dbReference type="GO" id="GO:0005634">
    <property type="term" value="C:nucleus"/>
    <property type="evidence" value="ECO:0007669"/>
    <property type="project" value="TreeGrafter"/>
</dbReference>
<dbReference type="CDD" id="cd01741">
    <property type="entry name" value="GATase1_1"/>
    <property type="match status" value="1"/>
</dbReference>
<dbReference type="InterPro" id="IPR029062">
    <property type="entry name" value="Class_I_gatase-like"/>
</dbReference>
<proteinExistence type="predicted"/>
<gene>
    <name evidence="2" type="ORF">IFR04_007013</name>
</gene>
<comment type="caution">
    <text evidence="2">The sequence shown here is derived from an EMBL/GenBank/DDBJ whole genome shotgun (WGS) entry which is preliminary data.</text>
</comment>
<dbReference type="AlphaFoldDB" id="A0A8H7TI52"/>
<protein>
    <recommendedName>
        <fullName evidence="1">Glutamine amidotransferase domain-containing protein</fullName>
    </recommendedName>
</protein>
<dbReference type="Pfam" id="PF00117">
    <property type="entry name" value="GATase"/>
    <property type="match status" value="1"/>
</dbReference>
<feature type="domain" description="Glutamine amidotransferase" evidence="1">
    <location>
        <begin position="123"/>
        <end position="193"/>
    </location>
</feature>
<dbReference type="Proteomes" id="UP000664132">
    <property type="component" value="Unassembled WGS sequence"/>
</dbReference>
<evidence type="ECO:0000259" key="1">
    <source>
        <dbReference type="Pfam" id="PF00117"/>
    </source>
</evidence>
<evidence type="ECO:0000313" key="3">
    <source>
        <dbReference type="Proteomes" id="UP000664132"/>
    </source>
</evidence>
<sequence length="360" mass="40580">MTTASFTTNATGSSHPDRIRVLVLETDQTFESTSERKGTFGDIFHSLFSKAGQDHEPPLKLETVMKFVVEPEGGKIPDVADVGEIDAVLITGSKYDAHGDDEWIWKLVQWIRSAWKKYPEMRFSGVCFGHQILCRALGSKVEPSPGEEWELSHTQINLTSTGEALFRTKDKIFLHQMHVDHVVDAPTSSSSEGLIADNSSVTVWGSSETIPIQGVYIRERLFTSQGHLGYDEQMVKKHVDSRFEKGLIKDEKQAEEAKEKAGLDHDGLLVAGAILRRQYFGVVLEAQLTTNPRHQISKPDYSKNNTPVRRIRHHVERYSYARSKNRRVKAYSPPNPFEFPLADARVLITYKNTKVTAILS</sequence>
<reference evidence="2" key="1">
    <citation type="submission" date="2021-02" db="EMBL/GenBank/DDBJ databases">
        <title>Genome sequence Cadophora malorum strain M34.</title>
        <authorList>
            <person name="Stefanovic E."/>
            <person name="Vu D."/>
            <person name="Scully C."/>
            <person name="Dijksterhuis J."/>
            <person name="Roader J."/>
            <person name="Houbraken J."/>
        </authorList>
    </citation>
    <scope>NUCLEOTIDE SEQUENCE</scope>
    <source>
        <strain evidence="2">M34</strain>
    </source>
</reference>
<dbReference type="Gene3D" id="3.40.50.880">
    <property type="match status" value="1"/>
</dbReference>
<accession>A0A8H7TI52</accession>
<keyword evidence="3" id="KW-1185">Reference proteome</keyword>
<dbReference type="PANTHER" id="PTHR42695:SF4">
    <property type="entry name" value="GLUTAMINE AMIDOTRANSFERASE DOMAIN-CONTAINING PROTEIN"/>
    <property type="match status" value="1"/>
</dbReference>
<dbReference type="SUPFAM" id="SSF52317">
    <property type="entry name" value="Class I glutamine amidotransferase-like"/>
    <property type="match status" value="1"/>
</dbReference>
<dbReference type="OrthoDB" id="92161at2759"/>
<organism evidence="2 3">
    <name type="scientific">Cadophora malorum</name>
    <dbReference type="NCBI Taxonomy" id="108018"/>
    <lineage>
        <taxon>Eukaryota</taxon>
        <taxon>Fungi</taxon>
        <taxon>Dikarya</taxon>
        <taxon>Ascomycota</taxon>
        <taxon>Pezizomycotina</taxon>
        <taxon>Leotiomycetes</taxon>
        <taxon>Helotiales</taxon>
        <taxon>Ploettnerulaceae</taxon>
        <taxon>Cadophora</taxon>
    </lineage>
</organism>
<evidence type="ECO:0000313" key="2">
    <source>
        <dbReference type="EMBL" id="KAG4419881.1"/>
    </source>
</evidence>
<name>A0A8H7TI52_9HELO</name>
<dbReference type="EMBL" id="JAFJYH010000096">
    <property type="protein sequence ID" value="KAG4419881.1"/>
    <property type="molecule type" value="Genomic_DNA"/>
</dbReference>